<keyword evidence="2" id="KW-1185">Reference proteome</keyword>
<organism evidence="1 2">
    <name type="scientific">Kolpuevirus sp. 'frurule'</name>
    <dbReference type="NCBI Taxonomy" id="3028514"/>
    <lineage>
        <taxon>Viruses</taxon>
        <taxon>Duplodnaviria</taxon>
        <taxon>Heunggongvirae</taxon>
        <taxon>Uroviricota</taxon>
        <taxon>Caudoviricetes</taxon>
        <taxon>Crassvirales</taxon>
        <taxon>Steigviridae</taxon>
        <taxon>Asinivirinae</taxon>
        <taxon>Kolpuevirus</taxon>
    </lineage>
</organism>
<reference evidence="1" key="1">
    <citation type="journal article" date="2023" name="bioRxiv">
        <title>Novel crAssphage isolates exhibit conserved gene order and purifying selection of the host specificity protein.</title>
        <authorList>
            <person name="Papudeshi B."/>
            <person name="Vega A.A."/>
            <person name="Souza C."/>
            <person name="Giles S.K."/>
            <person name="Mallawaarachchi V."/>
            <person name="Roach M.J."/>
            <person name="An M."/>
            <person name="Jacobson N."/>
            <person name="McNair K."/>
            <person name="Mora M.F."/>
            <person name="Pastrana K."/>
            <person name="Leigh C."/>
            <person name="Cram C."/>
            <person name="Plewa W.S."/>
            <person name="Grigson S.R."/>
            <person name="Bouras G."/>
            <person name="Decewicz P."/>
            <person name="Luque A."/>
            <person name="Droit L."/>
            <person name="Handley S.A."/>
            <person name="Segall A.M."/>
            <person name="Dinsdale E.A."/>
            <person name="Edwards R.A."/>
        </authorList>
    </citation>
    <scope>NUCLEOTIDE SEQUENCE</scope>
    <source>
        <strain evidence="1">Bc03</strain>
    </source>
</reference>
<evidence type="ECO:0000313" key="1">
    <source>
        <dbReference type="EMBL" id="WEY17530.1"/>
    </source>
</evidence>
<dbReference type="InterPro" id="IPR056401">
    <property type="entry name" value="Crass_capsid"/>
</dbReference>
<protein>
    <submittedName>
        <fullName evidence="1">Major capsid protein</fullName>
    </submittedName>
</protein>
<evidence type="ECO:0000313" key="2">
    <source>
        <dbReference type="Proteomes" id="UP001225300"/>
    </source>
</evidence>
<proteinExistence type="predicted"/>
<sequence length="507" mass="56998">MAGKLSKFQMIGFQHWKGLTTENHLGAIFQRAPQKATNLMVQLLAFHRGKTLDTFLNSFPTKVFDDDSEYYWDVIGSSRRNIPLVEARDENGTVITSATVGNVGVGGAPFYLVFPEDWFADGEVIVGNLNQVYPQRILGDGRPEGTNCVYKIELMGGNSKGIPVERLLAGERYSVEFAPVERELSRKVGDVRFTSPVSMRNEWTTIRIQHKEPGSNLDRKLAMGIPMVRRDESGKQVKDTANKWMHYVEWEVECQFSEYKNNAMAFGTSNRNINGEYMNFGKSGNVIKTGAGIFEQTEVANTMYYNDTNGLMKLLLDALYELSAGKLGFGDRKFIIKTGERGALIFNREAKKTTSGWMPIISTQNPPIYSKVASNFAQNAIAVTDYQVTEWRAPNGVMVTLDVDPFYDDPVRNKILHPEGGVAFSYRFDIWYIGTMDQPNIQKCAIKGQTEFRGYQWGFRNPYTGQMGNPNMSYDEDSAVIHRMATLGTLVLDPTRTMSLIPAILQG</sequence>
<dbReference type="EMBL" id="OQ198718">
    <property type="protein sequence ID" value="WEY17530.1"/>
    <property type="molecule type" value="Genomic_DNA"/>
</dbReference>
<accession>A0AAF0DNK5</accession>
<dbReference type="Pfam" id="PF23898">
    <property type="entry name" value="Crass_capsid"/>
    <property type="match status" value="1"/>
</dbReference>
<dbReference type="Proteomes" id="UP001225300">
    <property type="component" value="Segment"/>
</dbReference>
<name>A0AAF0DNK5_9CAUD</name>